<dbReference type="SUPFAM" id="SSF54909">
    <property type="entry name" value="Dimeric alpha+beta barrel"/>
    <property type="match status" value="1"/>
</dbReference>
<feature type="domain" description="ABM" evidence="1">
    <location>
        <begin position="8"/>
        <end position="67"/>
    </location>
</feature>
<evidence type="ECO:0000259" key="1">
    <source>
        <dbReference type="Pfam" id="PF03992"/>
    </source>
</evidence>
<sequence length="116" mass="12988">MTEDVYWILRLTIRDGQDAAFETLMGDMVAATLNESGARAYEWHRAGSEVHIFERYASAEDALIHLGNFGAHFADRFMAILKPTGQDVYGAVDEKLHKTLSALNAKFYDQVGGFSR</sequence>
<proteinExistence type="predicted"/>
<dbReference type="Pfam" id="PF03992">
    <property type="entry name" value="ABM"/>
    <property type="match status" value="1"/>
</dbReference>
<dbReference type="RefSeq" id="WP_138840995.1">
    <property type="nucleotide sequence ID" value="NZ_VCPD01000002.1"/>
</dbReference>
<comment type="caution">
    <text evidence="2">The sequence shown here is derived from an EMBL/GenBank/DDBJ whole genome shotgun (WGS) entry which is preliminary data.</text>
</comment>
<dbReference type="EMBL" id="VCPD01000002">
    <property type="protein sequence ID" value="TMV08966.1"/>
    <property type="molecule type" value="Genomic_DNA"/>
</dbReference>
<dbReference type="Proteomes" id="UP001193035">
    <property type="component" value="Unassembled WGS sequence"/>
</dbReference>
<dbReference type="InterPro" id="IPR011008">
    <property type="entry name" value="Dimeric_a/b-barrel"/>
</dbReference>
<protein>
    <submittedName>
        <fullName evidence="2">Antibiotic biosynthesis monooxygenase</fullName>
    </submittedName>
</protein>
<name>A0ABY2X149_9RHOB</name>
<accession>A0ABY2X149</accession>
<keyword evidence="2" id="KW-0503">Monooxygenase</keyword>
<reference evidence="2 3" key="1">
    <citation type="submission" date="2019-05" db="EMBL/GenBank/DDBJ databases">
        <title>Ruegeria sp. nov., isolated from tidal flat.</title>
        <authorList>
            <person name="Kim W."/>
        </authorList>
    </citation>
    <scope>NUCLEOTIDE SEQUENCE [LARGE SCALE GENOMIC DNA]</scope>
    <source>
        <strain evidence="2 3">CAU 1488</strain>
    </source>
</reference>
<evidence type="ECO:0000313" key="3">
    <source>
        <dbReference type="Proteomes" id="UP001193035"/>
    </source>
</evidence>
<dbReference type="GO" id="GO:0004497">
    <property type="term" value="F:monooxygenase activity"/>
    <property type="evidence" value="ECO:0007669"/>
    <property type="project" value="UniProtKB-KW"/>
</dbReference>
<dbReference type="InterPro" id="IPR007138">
    <property type="entry name" value="ABM_dom"/>
</dbReference>
<keyword evidence="3" id="KW-1185">Reference proteome</keyword>
<keyword evidence="2" id="KW-0560">Oxidoreductase</keyword>
<evidence type="ECO:0000313" key="2">
    <source>
        <dbReference type="EMBL" id="TMV08966.1"/>
    </source>
</evidence>
<dbReference type="Gene3D" id="3.30.70.100">
    <property type="match status" value="1"/>
</dbReference>
<organism evidence="2 3">
    <name type="scientific">Ruegeria sediminis</name>
    <dbReference type="NCBI Taxonomy" id="2583820"/>
    <lineage>
        <taxon>Bacteria</taxon>
        <taxon>Pseudomonadati</taxon>
        <taxon>Pseudomonadota</taxon>
        <taxon>Alphaproteobacteria</taxon>
        <taxon>Rhodobacterales</taxon>
        <taxon>Roseobacteraceae</taxon>
        <taxon>Ruegeria</taxon>
    </lineage>
</organism>
<gene>
    <name evidence="2" type="ORF">FGK63_07550</name>
</gene>